<evidence type="ECO:0000313" key="2">
    <source>
        <dbReference type="Proteomes" id="UP001208689"/>
    </source>
</evidence>
<gene>
    <name evidence="1" type="ORF">NEF87_000048</name>
</gene>
<protein>
    <submittedName>
        <fullName evidence="1">Uncharacterized protein</fullName>
    </submittedName>
</protein>
<dbReference type="EMBL" id="CP104013">
    <property type="protein sequence ID" value="UYP43763.1"/>
    <property type="molecule type" value="Genomic_DNA"/>
</dbReference>
<reference evidence="1" key="1">
    <citation type="submission" date="2022-09" db="EMBL/GenBank/DDBJ databases">
        <title>Actin cytoskeleton and complex cell architecture in an #Asgard archaeon.</title>
        <authorList>
            <person name="Ponce Toledo R.I."/>
            <person name="Schleper C."/>
            <person name="Rodrigues Oliveira T."/>
            <person name="Wollweber F."/>
            <person name="Xu J."/>
            <person name="Rittmann S."/>
            <person name="Klingl A."/>
            <person name="Pilhofer M."/>
        </authorList>
    </citation>
    <scope>NUCLEOTIDE SEQUENCE</scope>
    <source>
        <strain evidence="1">B-35</strain>
    </source>
</reference>
<proteinExistence type="predicted"/>
<organism evidence="1 2">
    <name type="scientific">Candidatus Lokiarchaeum ossiferum</name>
    <dbReference type="NCBI Taxonomy" id="2951803"/>
    <lineage>
        <taxon>Archaea</taxon>
        <taxon>Promethearchaeati</taxon>
        <taxon>Promethearchaeota</taxon>
        <taxon>Promethearchaeia</taxon>
        <taxon>Promethearchaeales</taxon>
        <taxon>Promethearchaeaceae</taxon>
        <taxon>Candidatus Lokiarchaeum</taxon>
    </lineage>
</organism>
<keyword evidence="2" id="KW-1185">Reference proteome</keyword>
<sequence length="40" mass="4926">MKYQKLLSNEVIVEIFMVKWAKIRGNNPKYIKGKKYQKFY</sequence>
<evidence type="ECO:0000313" key="1">
    <source>
        <dbReference type="EMBL" id="UYP43763.1"/>
    </source>
</evidence>
<dbReference type="Proteomes" id="UP001208689">
    <property type="component" value="Chromosome"/>
</dbReference>
<accession>A0ABY6HJR5</accession>
<name>A0ABY6HJR5_9ARCH</name>